<name>A0A3D8GKZ4_9BACI</name>
<dbReference type="Proteomes" id="UP000257144">
    <property type="component" value="Unassembled WGS sequence"/>
</dbReference>
<evidence type="ECO:0000313" key="2">
    <source>
        <dbReference type="Proteomes" id="UP000257144"/>
    </source>
</evidence>
<protein>
    <submittedName>
        <fullName evidence="1">Uncharacterized protein</fullName>
    </submittedName>
</protein>
<proteinExistence type="predicted"/>
<evidence type="ECO:0000313" key="1">
    <source>
        <dbReference type="EMBL" id="RDU35002.1"/>
    </source>
</evidence>
<dbReference type="AlphaFoldDB" id="A0A3D8GKZ4"/>
<comment type="caution">
    <text evidence="1">The sequence shown here is derived from an EMBL/GenBank/DDBJ whole genome shotgun (WGS) entry which is preliminary data.</text>
</comment>
<dbReference type="EMBL" id="QNQT01000015">
    <property type="protein sequence ID" value="RDU35002.1"/>
    <property type="molecule type" value="Genomic_DNA"/>
</dbReference>
<sequence length="68" mass="7638">MPDVNVDWSERRADSCGKSWPGETPQAWVSPRRLHCAPAPKIIQGCLTSARRKATRSLSKMLFLELLS</sequence>
<keyword evidence="2" id="KW-1185">Reference proteome</keyword>
<gene>
    <name evidence="1" type="ORF">DRW41_20515</name>
</gene>
<organism evidence="1 2">
    <name type="scientific">Neobacillus piezotolerans</name>
    <dbReference type="NCBI Taxonomy" id="2259171"/>
    <lineage>
        <taxon>Bacteria</taxon>
        <taxon>Bacillati</taxon>
        <taxon>Bacillota</taxon>
        <taxon>Bacilli</taxon>
        <taxon>Bacillales</taxon>
        <taxon>Bacillaceae</taxon>
        <taxon>Neobacillus</taxon>
    </lineage>
</organism>
<accession>A0A3D8GKZ4</accession>
<dbReference type="OrthoDB" id="2940571at2"/>
<reference evidence="1 2" key="1">
    <citation type="submission" date="2018-07" db="EMBL/GenBank/DDBJ databases">
        <title>Bacillus sp. YLB-04 draft genome sequence.</title>
        <authorList>
            <person name="Yu L."/>
            <person name="Tang X."/>
        </authorList>
    </citation>
    <scope>NUCLEOTIDE SEQUENCE [LARGE SCALE GENOMIC DNA]</scope>
    <source>
        <strain evidence="1 2">YLB-04</strain>
    </source>
</reference>